<feature type="region of interest" description="Disordered" evidence="8">
    <location>
        <begin position="19"/>
        <end position="48"/>
    </location>
</feature>
<evidence type="ECO:0000256" key="7">
    <source>
        <dbReference type="ARBA" id="ARBA00023242"/>
    </source>
</evidence>
<dbReference type="CDD" id="cd00067">
    <property type="entry name" value="GAL4"/>
    <property type="match status" value="1"/>
</dbReference>
<evidence type="ECO:0000256" key="4">
    <source>
        <dbReference type="ARBA" id="ARBA00023015"/>
    </source>
</evidence>
<keyword evidence="7" id="KW-0539">Nucleus</keyword>
<dbReference type="Pfam" id="PF04082">
    <property type="entry name" value="Fungal_trans"/>
    <property type="match status" value="1"/>
</dbReference>
<comment type="subcellular location">
    <subcellularLocation>
        <location evidence="1">Nucleus</location>
    </subcellularLocation>
</comment>
<name>A0ABR3WUL8_9PEZI</name>
<dbReference type="InterPro" id="IPR036864">
    <property type="entry name" value="Zn2-C6_fun-type_DNA-bd_sf"/>
</dbReference>
<evidence type="ECO:0000256" key="8">
    <source>
        <dbReference type="SAM" id="MobiDB-lite"/>
    </source>
</evidence>
<keyword evidence="4" id="KW-0805">Transcription regulation</keyword>
<dbReference type="PROSITE" id="PS50048">
    <property type="entry name" value="ZN2_CY6_FUNGAL_2"/>
    <property type="match status" value="1"/>
</dbReference>
<dbReference type="PROSITE" id="PS00463">
    <property type="entry name" value="ZN2_CY6_FUNGAL_1"/>
    <property type="match status" value="1"/>
</dbReference>
<evidence type="ECO:0000313" key="11">
    <source>
        <dbReference type="Proteomes" id="UP001586593"/>
    </source>
</evidence>
<feature type="region of interest" description="Disordered" evidence="8">
    <location>
        <begin position="103"/>
        <end position="154"/>
    </location>
</feature>
<evidence type="ECO:0000256" key="2">
    <source>
        <dbReference type="ARBA" id="ARBA00022723"/>
    </source>
</evidence>
<keyword evidence="2" id="KW-0479">Metal-binding</keyword>
<gene>
    <name evidence="10" type="ORF">VTK73DRAFT_4336</name>
</gene>
<accession>A0ABR3WUL8</accession>
<keyword evidence="11" id="KW-1185">Reference proteome</keyword>
<organism evidence="10 11">
    <name type="scientific">Phialemonium thermophilum</name>
    <dbReference type="NCBI Taxonomy" id="223376"/>
    <lineage>
        <taxon>Eukaryota</taxon>
        <taxon>Fungi</taxon>
        <taxon>Dikarya</taxon>
        <taxon>Ascomycota</taxon>
        <taxon>Pezizomycotina</taxon>
        <taxon>Sordariomycetes</taxon>
        <taxon>Sordariomycetidae</taxon>
        <taxon>Cephalothecales</taxon>
        <taxon>Cephalothecaceae</taxon>
        <taxon>Phialemonium</taxon>
    </lineage>
</organism>
<dbReference type="Proteomes" id="UP001586593">
    <property type="component" value="Unassembled WGS sequence"/>
</dbReference>
<dbReference type="InterPro" id="IPR001138">
    <property type="entry name" value="Zn2Cys6_DnaBD"/>
</dbReference>
<dbReference type="SMART" id="SM00066">
    <property type="entry name" value="GAL4"/>
    <property type="match status" value="1"/>
</dbReference>
<evidence type="ECO:0000256" key="6">
    <source>
        <dbReference type="ARBA" id="ARBA00023163"/>
    </source>
</evidence>
<dbReference type="PANTHER" id="PTHR47782:SF12">
    <property type="entry name" value="ZN(II)2CYS6 TRANSCRIPTION FACTOR (EUROFUNG)"/>
    <property type="match status" value="1"/>
</dbReference>
<feature type="region of interest" description="Disordered" evidence="8">
    <location>
        <begin position="680"/>
        <end position="781"/>
    </location>
</feature>
<feature type="region of interest" description="Disordered" evidence="8">
    <location>
        <begin position="501"/>
        <end position="538"/>
    </location>
</feature>
<dbReference type="InterPro" id="IPR052202">
    <property type="entry name" value="Yeast_MetPath_Reg"/>
</dbReference>
<dbReference type="CDD" id="cd12148">
    <property type="entry name" value="fungal_TF_MHR"/>
    <property type="match status" value="1"/>
</dbReference>
<feature type="domain" description="Zn(2)-C6 fungal-type" evidence="9">
    <location>
        <begin position="52"/>
        <end position="82"/>
    </location>
</feature>
<comment type="caution">
    <text evidence="10">The sequence shown here is derived from an EMBL/GenBank/DDBJ whole genome shotgun (WGS) entry which is preliminary data.</text>
</comment>
<dbReference type="SMART" id="SM00906">
    <property type="entry name" value="Fungal_trans"/>
    <property type="match status" value="1"/>
</dbReference>
<dbReference type="InterPro" id="IPR007219">
    <property type="entry name" value="XnlR_reg_dom"/>
</dbReference>
<evidence type="ECO:0000259" key="9">
    <source>
        <dbReference type="PROSITE" id="PS50048"/>
    </source>
</evidence>
<keyword evidence="5" id="KW-0238">DNA-binding</keyword>
<evidence type="ECO:0000313" key="10">
    <source>
        <dbReference type="EMBL" id="KAL1867142.1"/>
    </source>
</evidence>
<feature type="compositionally biased region" description="Basic and acidic residues" evidence="8">
    <location>
        <begin position="140"/>
        <end position="153"/>
    </location>
</feature>
<dbReference type="EMBL" id="JAZHXJ010000248">
    <property type="protein sequence ID" value="KAL1867142.1"/>
    <property type="molecule type" value="Genomic_DNA"/>
</dbReference>
<dbReference type="Pfam" id="PF00172">
    <property type="entry name" value="Zn_clus"/>
    <property type="match status" value="1"/>
</dbReference>
<reference evidence="10 11" key="1">
    <citation type="journal article" date="2024" name="Commun. Biol.">
        <title>Comparative genomic analysis of thermophilic fungi reveals convergent evolutionary adaptations and gene losses.</title>
        <authorList>
            <person name="Steindorff A.S."/>
            <person name="Aguilar-Pontes M.V."/>
            <person name="Robinson A.J."/>
            <person name="Andreopoulos B."/>
            <person name="LaButti K."/>
            <person name="Kuo A."/>
            <person name="Mondo S."/>
            <person name="Riley R."/>
            <person name="Otillar R."/>
            <person name="Haridas S."/>
            <person name="Lipzen A."/>
            <person name="Grimwood J."/>
            <person name="Schmutz J."/>
            <person name="Clum A."/>
            <person name="Reid I.D."/>
            <person name="Moisan M.C."/>
            <person name="Butler G."/>
            <person name="Nguyen T.T.M."/>
            <person name="Dewar K."/>
            <person name="Conant G."/>
            <person name="Drula E."/>
            <person name="Henrissat B."/>
            <person name="Hansel C."/>
            <person name="Singer S."/>
            <person name="Hutchinson M.I."/>
            <person name="de Vries R.P."/>
            <person name="Natvig D.O."/>
            <person name="Powell A.J."/>
            <person name="Tsang A."/>
            <person name="Grigoriev I.V."/>
        </authorList>
    </citation>
    <scope>NUCLEOTIDE SEQUENCE [LARGE SCALE GENOMIC DNA]</scope>
    <source>
        <strain evidence="10 11">ATCC 24622</strain>
    </source>
</reference>
<protein>
    <recommendedName>
        <fullName evidence="9">Zn(2)-C6 fungal-type domain-containing protein</fullName>
    </recommendedName>
</protein>
<sequence>MYFITQNASSIGLARKGVAISPSRGPDIPPNMPDEASRSSSHRAKRPRVLVACQRCKSRRQKCDNASPACSNCSRASVACIYSDHAYPSSYVKRLEERVRQLEAERAGSPVPSTADPAGHPPSTEEPRTPVPWASSPPADTRETTRREGHDRGPGQLALGLGVLSSCAAAEPHYFGFSAGLSLAHFVQMAIESGGGSADVSLPLLADRPFSSQAPKANAPPAGPPTHEAGSSYIRAYLSLLHPLYPFLNRRRIWNLHDRLAGRRSHQEARGVDKIDLTIMHLVYAVGSRCLQLLGRYGVASAVHEGHFLTAIKNIDRDLKFTSTKAIEITLLLGLHSMRSPYGTSVWHLSGLAVRQCLELGLHKQRAIDLHDPQLDQYRKRLFWSAYIFERKTALVLGRPFALSDEEIDLDVPANIDENLGEDAGQNRGWSGVEFQPSSTQRTSLSFHRYHVQLYQLHSQIRSALYRARKAASRDQVRATVSTLLEKLRHWHDEVLQTFSDADGGHTLGPGPNSHIFEEQKGPDGEEGLSPTGRGQEAANRPLEVEKSELLLEYHKARRSLLQPLMTESRQDLAFEVEDYAACAHASGQICQLYRRIHRLSPVAFTLRDLHAVFVAGFTLIYCVCSCPTIYSMERVSDVGACSTVLYVITEQWSSAKRYRDAFETIAEKMMDSARTLQQGLGAAPSNGPDQQSMRGGQRRRDSAGASSGSTSREAQQSGSNSSVPREPKPSNGNAYENRYESLRVPSRTQGQRAAPETVSEGAAAPFSTGSHRPTNALQIPGLDAGTYGDDSPYAVTGHAGLGLADADISDIERLLTNEGLDWFAKAVL</sequence>
<feature type="compositionally biased region" description="Polar residues" evidence="8">
    <location>
        <begin position="714"/>
        <end position="724"/>
    </location>
</feature>
<evidence type="ECO:0000256" key="5">
    <source>
        <dbReference type="ARBA" id="ARBA00023125"/>
    </source>
</evidence>
<evidence type="ECO:0000256" key="1">
    <source>
        <dbReference type="ARBA" id="ARBA00004123"/>
    </source>
</evidence>
<feature type="compositionally biased region" description="Low complexity" evidence="8">
    <location>
        <begin position="704"/>
        <end position="713"/>
    </location>
</feature>
<evidence type="ECO:0000256" key="3">
    <source>
        <dbReference type="ARBA" id="ARBA00022833"/>
    </source>
</evidence>
<dbReference type="Gene3D" id="4.10.240.10">
    <property type="entry name" value="Zn(2)-C6 fungal-type DNA-binding domain"/>
    <property type="match status" value="1"/>
</dbReference>
<dbReference type="PANTHER" id="PTHR47782">
    <property type="entry name" value="ZN(II)2CYS6 TRANSCRIPTION FACTOR (EUROFUNG)-RELATED"/>
    <property type="match status" value="1"/>
</dbReference>
<dbReference type="SUPFAM" id="SSF57701">
    <property type="entry name" value="Zn2/Cys6 DNA-binding domain"/>
    <property type="match status" value="1"/>
</dbReference>
<keyword evidence="3" id="KW-0862">Zinc</keyword>
<keyword evidence="6" id="KW-0804">Transcription</keyword>
<feature type="compositionally biased region" description="Polar residues" evidence="8">
    <location>
        <begin position="768"/>
        <end position="778"/>
    </location>
</feature>
<proteinExistence type="predicted"/>